<accession>A0A3S0IRF3</accession>
<name>A0A3S0IRF3_9BACT</name>
<dbReference type="Pfam" id="PF04977">
    <property type="entry name" value="DivIC"/>
    <property type="match status" value="1"/>
</dbReference>
<evidence type="ECO:0000313" key="3">
    <source>
        <dbReference type="Proteomes" id="UP000282184"/>
    </source>
</evidence>
<dbReference type="RefSeq" id="WP_126691119.1">
    <property type="nucleotide sequence ID" value="NZ_RXOF01000001.1"/>
</dbReference>
<keyword evidence="1" id="KW-0812">Transmembrane</keyword>
<protein>
    <submittedName>
        <fullName evidence="2">Septum formation initiator family protein</fullName>
    </submittedName>
</protein>
<reference evidence="2 3" key="1">
    <citation type="submission" date="2018-12" db="EMBL/GenBank/DDBJ databases">
        <title>Hymenobacter gummosus sp. nov., isolated from a spring.</title>
        <authorList>
            <person name="Nie L."/>
        </authorList>
    </citation>
    <scope>NUCLEOTIDE SEQUENCE [LARGE SCALE GENOMIC DNA]</scope>
    <source>
        <strain evidence="2 3">KCTC 52166</strain>
    </source>
</reference>
<keyword evidence="1" id="KW-1133">Transmembrane helix</keyword>
<dbReference type="EMBL" id="RXOF01000001">
    <property type="protein sequence ID" value="RTQ53179.1"/>
    <property type="molecule type" value="Genomic_DNA"/>
</dbReference>
<sequence length="104" mass="12599">MQFTDVFNRVPRFLRSFYFITGVAFLGWMLLFDANDLLKQYEMYSKYRELQEQKEYYTGKIEEVKQDRAELLSSPEMLEKFAREKYVMKRPGEDVFLLVPAEEE</sequence>
<proteinExistence type="predicted"/>
<dbReference type="OrthoDB" id="1467719at2"/>
<dbReference type="AlphaFoldDB" id="A0A3S0IRF3"/>
<feature type="transmembrane region" description="Helical" evidence="1">
    <location>
        <begin position="17"/>
        <end position="38"/>
    </location>
</feature>
<organism evidence="2 3">
    <name type="scientific">Hymenobacter gummosus</name>
    <dbReference type="NCBI Taxonomy" id="1776032"/>
    <lineage>
        <taxon>Bacteria</taxon>
        <taxon>Pseudomonadati</taxon>
        <taxon>Bacteroidota</taxon>
        <taxon>Cytophagia</taxon>
        <taxon>Cytophagales</taxon>
        <taxon>Hymenobacteraceae</taxon>
        <taxon>Hymenobacter</taxon>
    </lineage>
</organism>
<evidence type="ECO:0000313" key="2">
    <source>
        <dbReference type="EMBL" id="RTQ53179.1"/>
    </source>
</evidence>
<dbReference type="InterPro" id="IPR007060">
    <property type="entry name" value="FtsL/DivIC"/>
</dbReference>
<keyword evidence="3" id="KW-1185">Reference proteome</keyword>
<keyword evidence="1" id="KW-0472">Membrane</keyword>
<comment type="caution">
    <text evidence="2">The sequence shown here is derived from an EMBL/GenBank/DDBJ whole genome shotgun (WGS) entry which is preliminary data.</text>
</comment>
<evidence type="ECO:0000256" key="1">
    <source>
        <dbReference type="SAM" id="Phobius"/>
    </source>
</evidence>
<gene>
    <name evidence="2" type="ORF">EJV47_00100</name>
</gene>
<dbReference type="Proteomes" id="UP000282184">
    <property type="component" value="Unassembled WGS sequence"/>
</dbReference>